<name>A0A372ZK31_9ACTN</name>
<dbReference type="AlphaFoldDB" id="A0A372ZK31"/>
<evidence type="ECO:0000256" key="1">
    <source>
        <dbReference type="SAM" id="MobiDB-lite"/>
    </source>
</evidence>
<accession>A0A372ZK31</accession>
<dbReference type="Proteomes" id="UP000263377">
    <property type="component" value="Unassembled WGS sequence"/>
</dbReference>
<proteinExistence type="predicted"/>
<evidence type="ECO:0000313" key="3">
    <source>
        <dbReference type="Proteomes" id="UP000263377"/>
    </source>
</evidence>
<evidence type="ECO:0000313" key="2">
    <source>
        <dbReference type="EMBL" id="RGD55934.1"/>
    </source>
</evidence>
<sequence>MEHSKPSPLRAPAGPGARRTHRWRRDTVELAAVFLSVTAADLIAKIVVHGPDGPVVVAASALALLATALLHSWWSPHAPPPVALWRVRTTALAHTGTTLADHRITLLSVHPHPAADELYLRTEHPVTPAVLTTLLTATGHTLQDAPTRIA</sequence>
<gene>
    <name evidence="2" type="ORF">DR950_37010</name>
</gene>
<keyword evidence="3" id="KW-1185">Reference proteome</keyword>
<dbReference type="RefSeq" id="WP_049658391.1">
    <property type="nucleotide sequence ID" value="NZ_QVIG01000002.1"/>
</dbReference>
<feature type="region of interest" description="Disordered" evidence="1">
    <location>
        <begin position="1"/>
        <end position="21"/>
    </location>
</feature>
<dbReference type="EMBL" id="QVIG01000002">
    <property type="protein sequence ID" value="RGD55934.1"/>
    <property type="molecule type" value="Genomic_DNA"/>
</dbReference>
<comment type="caution">
    <text evidence="2">The sequence shown here is derived from an EMBL/GenBank/DDBJ whole genome shotgun (WGS) entry which is preliminary data.</text>
</comment>
<reference evidence="2 3" key="1">
    <citation type="submission" date="2018-08" db="EMBL/GenBank/DDBJ databases">
        <title>Diversity &amp; Physiological Properties of Lignin-Decomposing Actinobacteria from Soil.</title>
        <authorList>
            <person name="Roh S.G."/>
            <person name="Kim S.B."/>
        </authorList>
    </citation>
    <scope>NUCLEOTIDE SEQUENCE [LARGE SCALE GENOMIC DNA]</scope>
    <source>
        <strain evidence="2 3">MMS17-GH009</strain>
    </source>
</reference>
<organism evidence="2 3">
    <name type="scientific">Kitasatospora xanthocidica</name>
    <dbReference type="NCBI Taxonomy" id="83382"/>
    <lineage>
        <taxon>Bacteria</taxon>
        <taxon>Bacillati</taxon>
        <taxon>Actinomycetota</taxon>
        <taxon>Actinomycetes</taxon>
        <taxon>Kitasatosporales</taxon>
        <taxon>Streptomycetaceae</taxon>
        <taxon>Kitasatospora</taxon>
    </lineage>
</organism>
<protein>
    <submittedName>
        <fullName evidence="2">Uncharacterized protein</fullName>
    </submittedName>
</protein>